<protein>
    <submittedName>
        <fullName evidence="1">Uncharacterized protein</fullName>
    </submittedName>
</protein>
<organism evidence="1 2">
    <name type="scientific">Providencia rettgeri</name>
    <dbReference type="NCBI Taxonomy" id="587"/>
    <lineage>
        <taxon>Bacteria</taxon>
        <taxon>Pseudomonadati</taxon>
        <taxon>Pseudomonadota</taxon>
        <taxon>Gammaproteobacteria</taxon>
        <taxon>Enterobacterales</taxon>
        <taxon>Morganellaceae</taxon>
        <taxon>Providencia</taxon>
    </lineage>
</organism>
<dbReference type="Proteomes" id="UP000682358">
    <property type="component" value="Chromosome"/>
</dbReference>
<dbReference type="AlphaFoldDB" id="A0AAJ4NJZ5"/>
<name>A0AAJ4NJZ5_PRORE</name>
<evidence type="ECO:0000313" key="2">
    <source>
        <dbReference type="Proteomes" id="UP000682358"/>
    </source>
</evidence>
<dbReference type="EMBL" id="CP076405">
    <property type="protein sequence ID" value="QWQ21937.2"/>
    <property type="molecule type" value="Genomic_DNA"/>
</dbReference>
<accession>A0AAJ4NJZ5</accession>
<proteinExistence type="predicted"/>
<gene>
    <name evidence="1" type="ORF">KOF27_06295</name>
</gene>
<evidence type="ECO:0000313" key="1">
    <source>
        <dbReference type="EMBL" id="QWQ21937.2"/>
    </source>
</evidence>
<reference evidence="1" key="1">
    <citation type="submission" date="2021-06" db="EMBL/GenBank/DDBJ databases">
        <title>Emergence of genetically related NDM-1-producing Providencia rettgeri strains in Argentina.</title>
        <authorList>
            <person name="Pasteran F."/>
            <person name="Meo A."/>
            <person name="Gomez S."/>
            <person name="Derdoy L."/>
            <person name="Albronoz E."/>
            <person name="Faccone D."/>
            <person name="Guerriero L."/>
            <person name="Archuby D."/>
            <person name="Tarzia A."/>
            <person name="Lopez M."/>
            <person name="Corso A."/>
        </authorList>
    </citation>
    <scope>NUCLEOTIDE SEQUENCE</scope>
    <source>
        <strain evidence="1">PreM15628</strain>
    </source>
</reference>
<sequence length="84" mass="9929">MFANDWWGDFMLEYSVGSSLSRDDLYAELSFNDVQWGEISLSEDKKEVKIIIYPDSDFLEFNYSEFLLLIEKAKDHLLRLEPLV</sequence>